<name>A0ABP7D303_9GAMM</name>
<organism evidence="1 2">
    <name type="scientific">Oceanisphaera sediminis</name>
    <dbReference type="NCBI Taxonomy" id="981381"/>
    <lineage>
        <taxon>Bacteria</taxon>
        <taxon>Pseudomonadati</taxon>
        <taxon>Pseudomonadota</taxon>
        <taxon>Gammaproteobacteria</taxon>
        <taxon>Aeromonadales</taxon>
        <taxon>Aeromonadaceae</taxon>
        <taxon>Oceanisphaera</taxon>
    </lineage>
</organism>
<dbReference type="Proteomes" id="UP001501479">
    <property type="component" value="Unassembled WGS sequence"/>
</dbReference>
<dbReference type="Gene3D" id="3.15.10.40">
    <property type="entry name" value="Uncharacterised protein PF07273, DUF1439"/>
    <property type="match status" value="1"/>
</dbReference>
<evidence type="ECO:0000313" key="2">
    <source>
        <dbReference type="Proteomes" id="UP001501479"/>
    </source>
</evidence>
<keyword evidence="2" id="KW-1185">Reference proteome</keyword>
<evidence type="ECO:0000313" key="1">
    <source>
        <dbReference type="EMBL" id="GAA3698749.1"/>
    </source>
</evidence>
<dbReference type="InterPro" id="IPR010835">
    <property type="entry name" value="DUF1439"/>
</dbReference>
<dbReference type="RefSeq" id="WP_344961409.1">
    <property type="nucleotide sequence ID" value="NZ_BAABDS010000002.1"/>
</dbReference>
<proteinExistence type="predicted"/>
<accession>A0ABP7D303</accession>
<comment type="caution">
    <text evidence="1">The sequence shown here is derived from an EMBL/GenBank/DDBJ whole genome shotgun (WGS) entry which is preliminary data.</text>
</comment>
<protein>
    <submittedName>
        <fullName evidence="1">DUF1439 domain-containing protein</fullName>
    </submittedName>
</protein>
<dbReference type="Pfam" id="PF07273">
    <property type="entry name" value="DUF1439"/>
    <property type="match status" value="1"/>
</dbReference>
<sequence length="181" mass="20306">MKIIVFLIAFGISGLSWAQSLILTEQQLNQQLNQQLGKEFPVSLGSWLSAGIELKQLSVELGRQEADKARVQGQGILSMQQGQQRSHWDIEGDFSARPRYDSEQGALFLDEFQLLSYRLNQQSSSPQASMMLPLLLQGLASYLSQYPVYTLDDTDPLQRQLKDRVLSLEIAPGQLSLHGIE</sequence>
<reference evidence="2" key="1">
    <citation type="journal article" date="2019" name="Int. J. Syst. Evol. Microbiol.">
        <title>The Global Catalogue of Microorganisms (GCM) 10K type strain sequencing project: providing services to taxonomists for standard genome sequencing and annotation.</title>
        <authorList>
            <consortium name="The Broad Institute Genomics Platform"/>
            <consortium name="The Broad Institute Genome Sequencing Center for Infectious Disease"/>
            <person name="Wu L."/>
            <person name="Ma J."/>
        </authorList>
    </citation>
    <scope>NUCLEOTIDE SEQUENCE [LARGE SCALE GENOMIC DNA]</scope>
    <source>
        <strain evidence="2">JCM 17329</strain>
    </source>
</reference>
<dbReference type="EMBL" id="BAABDS010000002">
    <property type="protein sequence ID" value="GAA3698749.1"/>
    <property type="molecule type" value="Genomic_DNA"/>
</dbReference>
<gene>
    <name evidence="1" type="ORF">GCM10022421_01220</name>
</gene>